<keyword evidence="2" id="KW-1185">Reference proteome</keyword>
<reference evidence="2" key="1">
    <citation type="submission" date="2016-10" db="EMBL/GenBank/DDBJ databases">
        <authorList>
            <person name="Varghese N."/>
            <person name="Submissions S."/>
        </authorList>
    </citation>
    <scope>NUCLEOTIDE SEQUENCE [LARGE SCALE GENOMIC DNA]</scope>
    <source>
        <strain evidence="2">DSM 19110</strain>
    </source>
</reference>
<sequence>MKVEQIETQWGRIDATKVERGFHSIRISAECIPELYLGIDAFGSRNLILSIPKPHEFRFKGVDKQNLSIDFFKESNHIVLRLVNSSFSDLFNDLILSLYNKICFIADPEEYGKEFIQAFYRWSGFFTNLAGPGLSDDSLKGLFGELILLRDLIYEADSLTVNSVLESWKGPYDAPNDFESDERCIEVKTKENSKKHVRISSEFQLARKPDKVLSLCIISVISDPIIGLTISNLIDSIKELIWEKHGEMSILINALTKKGLFGTALYQYDHLKFRPLKIAFYDSTSDLFPKITQENLTSGIFDVSYSLRISQLEEFKISEKEL</sequence>
<organism evidence="1 2">
    <name type="scientific">Pedobacter steynii</name>
    <dbReference type="NCBI Taxonomy" id="430522"/>
    <lineage>
        <taxon>Bacteria</taxon>
        <taxon>Pseudomonadati</taxon>
        <taxon>Bacteroidota</taxon>
        <taxon>Sphingobacteriia</taxon>
        <taxon>Sphingobacteriales</taxon>
        <taxon>Sphingobacteriaceae</taxon>
        <taxon>Pedobacter</taxon>
    </lineage>
</organism>
<dbReference type="InterPro" id="IPR025534">
    <property type="entry name" value="DUF4420"/>
</dbReference>
<dbReference type="RefSeq" id="WP_074610424.1">
    <property type="nucleotide sequence ID" value="NZ_FNGY01000007.1"/>
</dbReference>
<gene>
    <name evidence="1" type="ORF">SAMN05421820_107222</name>
</gene>
<proteinExistence type="predicted"/>
<protein>
    <submittedName>
        <fullName evidence="1">Putative PD-(D/E)XK family member</fullName>
    </submittedName>
</protein>
<dbReference type="Proteomes" id="UP000183200">
    <property type="component" value="Unassembled WGS sequence"/>
</dbReference>
<dbReference type="AlphaFoldDB" id="A0A1H0AW80"/>
<evidence type="ECO:0000313" key="2">
    <source>
        <dbReference type="Proteomes" id="UP000183200"/>
    </source>
</evidence>
<dbReference type="Pfam" id="PF14390">
    <property type="entry name" value="DUF4420"/>
    <property type="match status" value="1"/>
</dbReference>
<accession>A0A1H0AW80</accession>
<dbReference type="OrthoDB" id="2808696at2"/>
<dbReference type="EMBL" id="FNGY01000007">
    <property type="protein sequence ID" value="SDN37644.1"/>
    <property type="molecule type" value="Genomic_DNA"/>
</dbReference>
<evidence type="ECO:0000313" key="1">
    <source>
        <dbReference type="EMBL" id="SDN37644.1"/>
    </source>
</evidence>
<name>A0A1H0AW80_9SPHI</name>